<keyword evidence="1" id="KW-0732">Signal</keyword>
<protein>
    <submittedName>
        <fullName evidence="4">Insulinase family protein</fullName>
    </submittedName>
</protein>
<dbReference type="GO" id="GO:0046872">
    <property type="term" value="F:metal ion binding"/>
    <property type="evidence" value="ECO:0007669"/>
    <property type="project" value="InterPro"/>
</dbReference>
<gene>
    <name evidence="4" type="ORF">FE785_09880</name>
</gene>
<dbReference type="Gene3D" id="3.30.830.10">
    <property type="entry name" value="Metalloenzyme, LuxS/M16 peptidase-like"/>
    <property type="match status" value="2"/>
</dbReference>
<dbReference type="InterPro" id="IPR007863">
    <property type="entry name" value="Peptidase_M16_C"/>
</dbReference>
<feature type="domain" description="Peptidase M16 C-terminal" evidence="3">
    <location>
        <begin position="198"/>
        <end position="372"/>
    </location>
</feature>
<dbReference type="Pfam" id="PF05193">
    <property type="entry name" value="Peptidase_M16_C"/>
    <property type="match status" value="1"/>
</dbReference>
<dbReference type="InterPro" id="IPR050361">
    <property type="entry name" value="MPP/UQCRC_Complex"/>
</dbReference>
<dbReference type="RefSeq" id="WP_138565589.1">
    <property type="nucleotide sequence ID" value="NZ_CP040602.1"/>
</dbReference>
<dbReference type="SUPFAM" id="SSF63411">
    <property type="entry name" value="LuxS/MPP-like metallohydrolase"/>
    <property type="match status" value="2"/>
</dbReference>
<dbReference type="OrthoDB" id="9811314at2"/>
<evidence type="ECO:0000313" key="4">
    <source>
        <dbReference type="EMBL" id="QCU90915.1"/>
    </source>
</evidence>
<organism evidence="4 5">
    <name type="scientific">Thiomicrorhabdus sediminis</name>
    <dbReference type="NCBI Taxonomy" id="2580412"/>
    <lineage>
        <taxon>Bacteria</taxon>
        <taxon>Pseudomonadati</taxon>
        <taxon>Pseudomonadota</taxon>
        <taxon>Gammaproteobacteria</taxon>
        <taxon>Thiotrichales</taxon>
        <taxon>Piscirickettsiaceae</taxon>
        <taxon>Thiomicrorhabdus</taxon>
    </lineage>
</organism>
<reference evidence="4 5" key="1">
    <citation type="submission" date="2019-05" db="EMBL/GenBank/DDBJ databases">
        <title>Thiomicrorhabdus sediminis sp. nov, a novel sulfur-oxidizing bacterium isolated from coastal sediment.</title>
        <authorList>
            <person name="Liu X."/>
        </authorList>
    </citation>
    <scope>NUCLEOTIDE SEQUENCE [LARGE SCALE GENOMIC DNA]</scope>
    <source>
        <strain evidence="4 5">G1</strain>
    </source>
</reference>
<dbReference type="PANTHER" id="PTHR11851:SF224">
    <property type="entry name" value="PROCESSING PROTEASE"/>
    <property type="match status" value="1"/>
</dbReference>
<evidence type="ECO:0000259" key="2">
    <source>
        <dbReference type="Pfam" id="PF00675"/>
    </source>
</evidence>
<keyword evidence="5" id="KW-1185">Reference proteome</keyword>
<dbReference type="AlphaFoldDB" id="A0A4P9K760"/>
<sequence length="439" mass="48534">MFKLLIQKPNRLWVLLAMLLSVFTAPVMANIEIQTWHTKNGAKVMFVQAQELPMLDIEVSFDAGSARDGDFAGLASMTSTLVGMQTSDLNEQQLSEQITNLGAQLSSDVSRDKASLQLRTLTRGQIMPKALQLFSQVLHDSTFSESIFSRELERLKIGLQRQKSQPQMVLNNKLWATLYGDHPYGHPKTGTLESVDKLSLSAVEQFYKDYYVASNALVAMVGNISRAKAEAIAEQLTGALPQGEKPAPLAEVKPASAQTVAIPFQSTQTYYALTQVGIKRGDADYVPLFVGNHLLGGSGFGSLLMEEVREKRGLVYSVYSYFAPMKVQGPFIIGLSTKNASAKEADEVVKQTLKGFLQDFSVEKLQAIKDNLVGGFPLRMDSNAKVLGYLSLIGFYNLPLDYLEWMPAQIQKVTKEQVLEAWQRHVKPENLTTLTVGQS</sequence>
<evidence type="ECO:0000259" key="3">
    <source>
        <dbReference type="Pfam" id="PF05193"/>
    </source>
</evidence>
<feature type="signal peptide" evidence="1">
    <location>
        <begin position="1"/>
        <end position="29"/>
    </location>
</feature>
<dbReference type="InterPro" id="IPR011249">
    <property type="entry name" value="Metalloenz_LuxS/M16"/>
</dbReference>
<dbReference type="Pfam" id="PF00675">
    <property type="entry name" value="Peptidase_M16"/>
    <property type="match status" value="1"/>
</dbReference>
<feature type="domain" description="Peptidase M16 N-terminal" evidence="2">
    <location>
        <begin position="56"/>
        <end position="188"/>
    </location>
</feature>
<dbReference type="KEGG" id="thig:FE785_09880"/>
<proteinExistence type="predicted"/>
<evidence type="ECO:0000256" key="1">
    <source>
        <dbReference type="SAM" id="SignalP"/>
    </source>
</evidence>
<dbReference type="InterPro" id="IPR011765">
    <property type="entry name" value="Pept_M16_N"/>
</dbReference>
<dbReference type="EMBL" id="CP040602">
    <property type="protein sequence ID" value="QCU90915.1"/>
    <property type="molecule type" value="Genomic_DNA"/>
</dbReference>
<dbReference type="PANTHER" id="PTHR11851">
    <property type="entry name" value="METALLOPROTEASE"/>
    <property type="match status" value="1"/>
</dbReference>
<feature type="chain" id="PRO_5020538139" evidence="1">
    <location>
        <begin position="30"/>
        <end position="439"/>
    </location>
</feature>
<name>A0A4P9K760_9GAMM</name>
<accession>A0A4P9K760</accession>
<evidence type="ECO:0000313" key="5">
    <source>
        <dbReference type="Proteomes" id="UP000304864"/>
    </source>
</evidence>
<dbReference type="Proteomes" id="UP000304864">
    <property type="component" value="Chromosome"/>
</dbReference>